<evidence type="ECO:0000313" key="7">
    <source>
        <dbReference type="Proteomes" id="UP000694556"/>
    </source>
</evidence>
<keyword evidence="3 4" id="KW-0687">Ribonucleoprotein</keyword>
<keyword evidence="7" id="KW-1185">Reference proteome</keyword>
<evidence type="ECO:0000313" key="6">
    <source>
        <dbReference type="Ensembl" id="ENSCMMP00000002247.1"/>
    </source>
</evidence>
<dbReference type="GO" id="GO:0005840">
    <property type="term" value="C:ribosome"/>
    <property type="evidence" value="ECO:0007669"/>
    <property type="project" value="UniProtKB-KW"/>
</dbReference>
<dbReference type="InterPro" id="IPR004038">
    <property type="entry name" value="Ribosomal_eL8/eL30/eS12/Gad45"/>
</dbReference>
<comment type="similarity">
    <text evidence="1 4">Belongs to the eukaryotic ribosomal protein eS12 family.</text>
</comment>
<evidence type="ECO:0000256" key="2">
    <source>
        <dbReference type="ARBA" id="ARBA00022980"/>
    </source>
</evidence>
<dbReference type="PROSITE" id="PS01189">
    <property type="entry name" value="RIBOSOMAL_S12E"/>
    <property type="match status" value="1"/>
</dbReference>
<dbReference type="FunFam" id="3.30.1330.30:FF:000011">
    <property type="entry name" value="40S ribosomal protein S12"/>
    <property type="match status" value="1"/>
</dbReference>
<feature type="domain" description="Ribosomal protein eL8/eL30/eS12/Gadd45" evidence="5">
    <location>
        <begin position="105"/>
        <end position="198"/>
    </location>
</feature>
<dbReference type="GO" id="GO:1990904">
    <property type="term" value="C:ribonucleoprotein complex"/>
    <property type="evidence" value="ECO:0007669"/>
    <property type="project" value="UniProtKB-KW"/>
</dbReference>
<evidence type="ECO:0000256" key="4">
    <source>
        <dbReference type="RuleBase" id="RU000670"/>
    </source>
</evidence>
<organism evidence="6 7">
    <name type="scientific">Cairina moschata</name>
    <name type="common">Muscovy duck</name>
    <dbReference type="NCBI Taxonomy" id="8855"/>
    <lineage>
        <taxon>Eukaryota</taxon>
        <taxon>Metazoa</taxon>
        <taxon>Chordata</taxon>
        <taxon>Craniata</taxon>
        <taxon>Vertebrata</taxon>
        <taxon>Euteleostomi</taxon>
        <taxon>Archelosauria</taxon>
        <taxon>Archosauria</taxon>
        <taxon>Dinosauria</taxon>
        <taxon>Saurischia</taxon>
        <taxon>Theropoda</taxon>
        <taxon>Coelurosauria</taxon>
        <taxon>Aves</taxon>
        <taxon>Neognathae</taxon>
        <taxon>Galloanserae</taxon>
        <taxon>Anseriformes</taxon>
        <taxon>Anatidae</taxon>
        <taxon>Anatinae</taxon>
        <taxon>Cairina</taxon>
    </lineage>
</organism>
<name>A0A8C3B850_CAIMO</name>
<dbReference type="SUPFAM" id="SSF55315">
    <property type="entry name" value="L30e-like"/>
    <property type="match status" value="1"/>
</dbReference>
<dbReference type="Ensembl" id="ENSCMMT00000002521.1">
    <property type="protein sequence ID" value="ENSCMMP00000002247.1"/>
    <property type="gene ID" value="ENSCMMG00000001462.1"/>
</dbReference>
<protein>
    <recommendedName>
        <fullName evidence="4">40S ribosomal protein S12</fullName>
    </recommendedName>
</protein>
<proteinExistence type="inferred from homology"/>
<evidence type="ECO:0000259" key="5">
    <source>
        <dbReference type="Pfam" id="PF01248"/>
    </source>
</evidence>
<reference evidence="6" key="1">
    <citation type="submission" date="2018-09" db="EMBL/GenBank/DDBJ databases">
        <title>Common duck and Muscovy duck high density SNP chip.</title>
        <authorList>
            <person name="Vignal A."/>
            <person name="Thebault N."/>
            <person name="Warren W.C."/>
        </authorList>
    </citation>
    <scope>NUCLEOTIDE SEQUENCE [LARGE SCALE GENOMIC DNA]</scope>
</reference>
<dbReference type="InterPro" id="IPR000530">
    <property type="entry name" value="Ribosomal_eS12"/>
</dbReference>
<evidence type="ECO:0000256" key="3">
    <source>
        <dbReference type="ARBA" id="ARBA00023274"/>
    </source>
</evidence>
<sequence length="220" mass="23045">MLRPRGASCASCCACGARGAALQGACCAGQHGDKRLGPRIHGMGGSGVLHTGPGEARSAAPSGPFSVWAAKRSSGAGSRAGAAPTERAMAEEGITAGGVMDVNTALQEVLKTALIHDGLARGIREAAKALDKRQAHLCVLASNCDEPMYVKLVEALCAEHQINLIKVDDNKKLGEWVGLCKIDREGKPRKVVGCSCVVVKDYGKESQAKDVIEEYFKCKK</sequence>
<dbReference type="PANTHER" id="PTHR11843">
    <property type="entry name" value="40S RIBOSOMAL PROTEIN S12"/>
    <property type="match status" value="1"/>
</dbReference>
<accession>A0A8C3B850</accession>
<reference evidence="6" key="3">
    <citation type="submission" date="2025-09" db="UniProtKB">
        <authorList>
            <consortium name="Ensembl"/>
        </authorList>
    </citation>
    <scope>IDENTIFICATION</scope>
</reference>
<dbReference type="InterPro" id="IPR047860">
    <property type="entry name" value="Ribosomal_eS12_CS"/>
</dbReference>
<dbReference type="InterPro" id="IPR029064">
    <property type="entry name" value="Ribosomal_eL30-like_sf"/>
</dbReference>
<dbReference type="Gene3D" id="3.30.1330.30">
    <property type="match status" value="1"/>
</dbReference>
<dbReference type="GO" id="GO:0006412">
    <property type="term" value="P:translation"/>
    <property type="evidence" value="ECO:0007669"/>
    <property type="project" value="InterPro"/>
</dbReference>
<reference evidence="6" key="2">
    <citation type="submission" date="2025-08" db="UniProtKB">
        <authorList>
            <consortium name="Ensembl"/>
        </authorList>
    </citation>
    <scope>IDENTIFICATION</scope>
</reference>
<dbReference type="PRINTS" id="PR00972">
    <property type="entry name" value="RIBSOMALS12E"/>
</dbReference>
<evidence type="ECO:0000256" key="1">
    <source>
        <dbReference type="ARBA" id="ARBA00005824"/>
    </source>
</evidence>
<dbReference type="AlphaFoldDB" id="A0A8C3B850"/>
<dbReference type="GO" id="GO:0005829">
    <property type="term" value="C:cytosol"/>
    <property type="evidence" value="ECO:0007669"/>
    <property type="project" value="UniProtKB-ARBA"/>
</dbReference>
<dbReference type="GO" id="GO:0003735">
    <property type="term" value="F:structural constituent of ribosome"/>
    <property type="evidence" value="ECO:0007669"/>
    <property type="project" value="InterPro"/>
</dbReference>
<dbReference type="Proteomes" id="UP000694556">
    <property type="component" value="Chromosome 3"/>
</dbReference>
<dbReference type="Pfam" id="PF01248">
    <property type="entry name" value="Ribosomal_L7Ae"/>
    <property type="match status" value="1"/>
</dbReference>
<keyword evidence="2 4" id="KW-0689">Ribosomal protein</keyword>